<dbReference type="Proteomes" id="UP001234297">
    <property type="component" value="Chromosome 2"/>
</dbReference>
<sequence length="725" mass="82938">MNEENPNDSCATIGSTRHCDDHRSSHCDFSDDILNEIPSWLPLKSLFRFMSVSKSWSSLISNTFSLRPLGPVSGLLYCTVRMRPCNDQSGYIDLSDACNSYCRKAIESWSSNKNCMEVIESWKAVLRTSDVDLTLVHYCYGLFLLCNQKKFPLTYHICNHTTNQCFALPEPPLHPNLKSCVSSSALAFDPILSPHYKVLQFSTHPYSRGLTYVDIFSSKERRKATESWSCNSNCRKAMESWSCNSNCMEVIKSWSAAFPATSNVKLTKVHYCNGLFLLYNEKVFPVRYHICNPAINQCFALPEPPLDPNLQGYMSSSKLAFDPSLSPHYKVVRFSGHPFSKEDPIYVDIFSSKECQWIDRKVFPETFSLNNLSGGNDSIFMNGALHFIIRPYSLYRFDVEELSGRTIKQPKSPSTFISHELYHESNSRRIRLEEEKSLISDTFSLRPLGPLSGLIYGTRSTSGPWNEKKGYTDLSDACNSNCRKAIEPWICNSNCMEVMESWSGTFLRTSNVELTEVYYCNGLFLLYSRSNFPMRYHICNPAINQCFALPEPPLRPNFKRFMSISTLAFDPSLSPHYKAVRFSSDNPCSKSTIYVDIFSSKERRWIDRKVFPETFSLINLRGGNDSVFMNGALHFIIRPYSLYRFDVEELSGRTIKLPKSPSTFDMDELFHKSNTNCNFLERGKSNMSDNDRWEEVCTFGIDRSLTLVVPYSRCLSFLDPPLALS</sequence>
<evidence type="ECO:0000313" key="2">
    <source>
        <dbReference type="Proteomes" id="UP001234297"/>
    </source>
</evidence>
<dbReference type="EMBL" id="CM056810">
    <property type="protein sequence ID" value="KAJ8646301.1"/>
    <property type="molecule type" value="Genomic_DNA"/>
</dbReference>
<accession>A0ACC2MKP5</accession>
<keyword evidence="2" id="KW-1185">Reference proteome</keyword>
<name>A0ACC2MKP5_PERAE</name>
<gene>
    <name evidence="1" type="ORF">MRB53_008049</name>
</gene>
<proteinExistence type="predicted"/>
<reference evidence="1 2" key="1">
    <citation type="journal article" date="2022" name="Hortic Res">
        <title>A haplotype resolved chromosomal level avocado genome allows analysis of novel avocado genes.</title>
        <authorList>
            <person name="Nath O."/>
            <person name="Fletcher S.J."/>
            <person name="Hayward A."/>
            <person name="Shaw L.M."/>
            <person name="Masouleh A.K."/>
            <person name="Furtado A."/>
            <person name="Henry R.J."/>
            <person name="Mitter N."/>
        </authorList>
    </citation>
    <scope>NUCLEOTIDE SEQUENCE [LARGE SCALE GENOMIC DNA]</scope>
    <source>
        <strain evidence="2">cv. Hass</strain>
    </source>
</reference>
<protein>
    <submittedName>
        <fullName evidence="1">Uncharacterized protein</fullName>
    </submittedName>
</protein>
<organism evidence="1 2">
    <name type="scientific">Persea americana</name>
    <name type="common">Avocado</name>
    <dbReference type="NCBI Taxonomy" id="3435"/>
    <lineage>
        <taxon>Eukaryota</taxon>
        <taxon>Viridiplantae</taxon>
        <taxon>Streptophyta</taxon>
        <taxon>Embryophyta</taxon>
        <taxon>Tracheophyta</taxon>
        <taxon>Spermatophyta</taxon>
        <taxon>Magnoliopsida</taxon>
        <taxon>Magnoliidae</taxon>
        <taxon>Laurales</taxon>
        <taxon>Lauraceae</taxon>
        <taxon>Persea</taxon>
    </lineage>
</organism>
<comment type="caution">
    <text evidence="1">The sequence shown here is derived from an EMBL/GenBank/DDBJ whole genome shotgun (WGS) entry which is preliminary data.</text>
</comment>
<evidence type="ECO:0000313" key="1">
    <source>
        <dbReference type="EMBL" id="KAJ8646301.1"/>
    </source>
</evidence>